<keyword evidence="5 14" id="KW-0732">Signal</keyword>
<proteinExistence type="inferred from homology"/>
<feature type="domain" description="Torsin-1A C-terminal" evidence="15">
    <location>
        <begin position="289"/>
        <end position="345"/>
    </location>
</feature>
<dbReference type="GO" id="GO:0005635">
    <property type="term" value="C:nuclear envelope"/>
    <property type="evidence" value="ECO:0000318"/>
    <property type="project" value="GO_Central"/>
</dbReference>
<comment type="catalytic activity">
    <reaction evidence="11">
        <text>ATP + H2O = ADP + phosphate + H(+)</text>
        <dbReference type="Rhea" id="RHEA:13065"/>
        <dbReference type="ChEBI" id="CHEBI:15377"/>
        <dbReference type="ChEBI" id="CHEBI:15378"/>
        <dbReference type="ChEBI" id="CHEBI:30616"/>
        <dbReference type="ChEBI" id="CHEBI:43474"/>
        <dbReference type="ChEBI" id="CHEBI:456216"/>
    </reaction>
</comment>
<evidence type="ECO:0000256" key="6">
    <source>
        <dbReference type="ARBA" id="ARBA00022801"/>
    </source>
</evidence>
<evidence type="ECO:0000256" key="2">
    <source>
        <dbReference type="ARBA" id="ARBA00004308"/>
    </source>
</evidence>
<dbReference type="HOGENOM" id="CLU_053537_0_0_1"/>
<evidence type="ECO:0000313" key="16">
    <source>
        <dbReference type="Ensembl" id="ENSOANP00000004032.2"/>
    </source>
</evidence>
<evidence type="ECO:0000256" key="11">
    <source>
        <dbReference type="ARBA" id="ARBA00049360"/>
    </source>
</evidence>
<dbReference type="GeneTree" id="ENSGT00950000182888"/>
<dbReference type="STRING" id="9258.ENSOANP00000004032"/>
<dbReference type="RefSeq" id="XP_028918570.1">
    <property type="nucleotide sequence ID" value="XM_029062737.1"/>
</dbReference>
<dbReference type="OrthoDB" id="19623at2759"/>
<evidence type="ECO:0000256" key="12">
    <source>
        <dbReference type="PIRNR" id="PIRNR038079"/>
    </source>
</evidence>
<evidence type="ECO:0000256" key="4">
    <source>
        <dbReference type="ARBA" id="ARBA00006235"/>
    </source>
</evidence>
<evidence type="ECO:0000256" key="5">
    <source>
        <dbReference type="ARBA" id="ARBA00022729"/>
    </source>
</evidence>
<dbReference type="InParanoid" id="F7FLM6"/>
<keyword evidence="13" id="KW-0067">ATP-binding</keyword>
<dbReference type="GO" id="GO:0005524">
    <property type="term" value="F:ATP binding"/>
    <property type="evidence" value="ECO:0007669"/>
    <property type="project" value="UniProtKB-KW"/>
</dbReference>
<dbReference type="PANTHER" id="PTHR10760">
    <property type="entry name" value="TORSIN"/>
    <property type="match status" value="1"/>
</dbReference>
<dbReference type="Pfam" id="PF21376">
    <property type="entry name" value="TOR1A_C"/>
    <property type="match status" value="1"/>
</dbReference>
<dbReference type="Pfam" id="PF06309">
    <property type="entry name" value="Torsin"/>
    <property type="match status" value="1"/>
</dbReference>
<dbReference type="Ensembl" id="ENSOANT00000004033.2">
    <property type="protein sequence ID" value="ENSOANP00000004032.2"/>
    <property type="gene ID" value="ENSOANG00000002550.3"/>
</dbReference>
<feature type="chain" id="PRO_5027618728" description="Torsin" evidence="14">
    <location>
        <begin position="35"/>
        <end position="346"/>
    </location>
</feature>
<dbReference type="PRINTS" id="PR00300">
    <property type="entry name" value="CLPPROTEASEA"/>
</dbReference>
<dbReference type="GO" id="GO:0007029">
    <property type="term" value="P:endoplasmic reticulum organization"/>
    <property type="evidence" value="ECO:0007669"/>
    <property type="project" value="Ensembl"/>
</dbReference>
<keyword evidence="9" id="KW-0325">Glycoprotein</keyword>
<reference evidence="16" key="3">
    <citation type="submission" date="2025-09" db="UniProtKB">
        <authorList>
            <consortium name="Ensembl"/>
        </authorList>
    </citation>
    <scope>IDENTIFICATION</scope>
    <source>
        <strain evidence="16">Glennie</strain>
    </source>
</reference>
<evidence type="ECO:0000313" key="17">
    <source>
        <dbReference type="Proteomes" id="UP000002279"/>
    </source>
</evidence>
<dbReference type="PIRSF" id="PIRSF038079">
    <property type="entry name" value="Torsin_2A"/>
    <property type="match status" value="1"/>
</dbReference>
<protein>
    <recommendedName>
        <fullName evidence="12">Torsin</fullName>
    </recommendedName>
</protein>
<keyword evidence="17" id="KW-1185">Reference proteome</keyword>
<dbReference type="Gene3D" id="3.40.50.300">
    <property type="entry name" value="P-loop containing nucleotide triphosphate hydrolases"/>
    <property type="match status" value="1"/>
</dbReference>
<comment type="subcellular location">
    <subcellularLocation>
        <location evidence="2">Endomembrane system</location>
    </subcellularLocation>
    <subcellularLocation>
        <location evidence="3 12">Endoplasmic reticulum lumen</location>
    </subcellularLocation>
    <subcellularLocation>
        <location evidence="1">Nucleus</location>
    </subcellularLocation>
</comment>
<keyword evidence="8" id="KW-0472">Membrane</keyword>
<evidence type="ECO:0000259" key="15">
    <source>
        <dbReference type="Pfam" id="PF21376"/>
    </source>
</evidence>
<dbReference type="PANTHER" id="PTHR10760:SF14">
    <property type="entry name" value="TORSIN-1B"/>
    <property type="match status" value="1"/>
</dbReference>
<dbReference type="InterPro" id="IPR010448">
    <property type="entry name" value="Torsin"/>
</dbReference>
<keyword evidence="6" id="KW-0378">Hydrolase</keyword>
<evidence type="ECO:0000256" key="3">
    <source>
        <dbReference type="ARBA" id="ARBA00004319"/>
    </source>
</evidence>
<keyword evidence="13" id="KW-0547">Nucleotide-binding</keyword>
<dbReference type="OMA" id="ECCDDRS"/>
<dbReference type="GO" id="GO:0042802">
    <property type="term" value="F:identical protein binding"/>
    <property type="evidence" value="ECO:0007669"/>
    <property type="project" value="Ensembl"/>
</dbReference>
<dbReference type="GO" id="GO:0034504">
    <property type="term" value="P:protein localization to nucleus"/>
    <property type="evidence" value="ECO:0000318"/>
    <property type="project" value="GO_Central"/>
</dbReference>
<reference evidence="16 17" key="1">
    <citation type="journal article" date="2008" name="Nature">
        <title>Genome analysis of the platypus reveals unique signatures of evolution.</title>
        <authorList>
            <person name="Warren W.C."/>
            <person name="Hillier L.W."/>
            <person name="Marshall Graves J.A."/>
            <person name="Birney E."/>
            <person name="Ponting C.P."/>
            <person name="Grutzner F."/>
            <person name="Belov K."/>
            <person name="Miller W."/>
            <person name="Clarke L."/>
            <person name="Chinwalla A.T."/>
            <person name="Yang S.P."/>
            <person name="Heger A."/>
            <person name="Locke D.P."/>
            <person name="Miethke P."/>
            <person name="Waters P.D."/>
            <person name="Veyrunes F."/>
            <person name="Fulton L."/>
            <person name="Fulton B."/>
            <person name="Graves T."/>
            <person name="Wallis J."/>
            <person name="Puente X.S."/>
            <person name="Lopez-Otin C."/>
            <person name="Ordonez G.R."/>
            <person name="Eichler E.E."/>
            <person name="Chen L."/>
            <person name="Cheng Z."/>
            <person name="Deakin J.E."/>
            <person name="Alsop A."/>
            <person name="Thompson K."/>
            <person name="Kirby P."/>
            <person name="Papenfuss A.T."/>
            <person name="Wakefield M.J."/>
            <person name="Olender T."/>
            <person name="Lancet D."/>
            <person name="Huttley G.A."/>
            <person name="Smit A.F."/>
            <person name="Pask A."/>
            <person name="Temple-Smith P."/>
            <person name="Batzer M.A."/>
            <person name="Walker J.A."/>
            <person name="Konkel M.K."/>
            <person name="Harris R.S."/>
            <person name="Whittington C.M."/>
            <person name="Wong E.S."/>
            <person name="Gemmell N.J."/>
            <person name="Buschiazzo E."/>
            <person name="Vargas Jentzsch I.M."/>
            <person name="Merkel A."/>
            <person name="Schmitz J."/>
            <person name="Zemann A."/>
            <person name="Churakov G."/>
            <person name="Kriegs J.O."/>
            <person name="Brosius J."/>
            <person name="Murchison E.P."/>
            <person name="Sachidanandam R."/>
            <person name="Smith C."/>
            <person name="Hannon G.J."/>
            <person name="Tsend-Ayush E."/>
            <person name="McMillan D."/>
            <person name="Attenborough R."/>
            <person name="Rens W."/>
            <person name="Ferguson-Smith M."/>
            <person name="Lefevre C.M."/>
            <person name="Sharp J.A."/>
            <person name="Nicholas K.R."/>
            <person name="Ray D.A."/>
            <person name="Kube M."/>
            <person name="Reinhardt R."/>
            <person name="Pringle T.H."/>
            <person name="Taylor J."/>
            <person name="Jones R.C."/>
            <person name="Nixon B."/>
            <person name="Dacheux J.L."/>
            <person name="Niwa H."/>
            <person name="Sekita Y."/>
            <person name="Huang X."/>
            <person name="Stark A."/>
            <person name="Kheradpour P."/>
            <person name="Kellis M."/>
            <person name="Flicek P."/>
            <person name="Chen Y."/>
            <person name="Webber C."/>
            <person name="Hardison R."/>
            <person name="Nelson J."/>
            <person name="Hallsworth-Pepin K."/>
            <person name="Delehaunty K."/>
            <person name="Markovic C."/>
            <person name="Minx P."/>
            <person name="Feng Y."/>
            <person name="Kremitzki C."/>
            <person name="Mitreva M."/>
            <person name="Glasscock J."/>
            <person name="Wylie T."/>
            <person name="Wohldmann P."/>
            <person name="Thiru P."/>
            <person name="Nhan M.N."/>
            <person name="Pohl C.S."/>
            <person name="Smith S.M."/>
            <person name="Hou S."/>
            <person name="Nefedov M."/>
            <person name="de Jong P.J."/>
            <person name="Renfree M.B."/>
            <person name="Mardis E.R."/>
            <person name="Wilson R.K."/>
        </authorList>
    </citation>
    <scope>NUCLEOTIDE SEQUENCE [LARGE SCALE GENOMIC DNA]</scope>
    <source>
        <strain evidence="16 17">Glennie</strain>
    </source>
</reference>
<dbReference type="GO" id="GO:0016887">
    <property type="term" value="F:ATP hydrolysis activity"/>
    <property type="evidence" value="ECO:0007669"/>
    <property type="project" value="Ensembl"/>
</dbReference>
<feature type="signal peptide" evidence="14">
    <location>
        <begin position="1"/>
        <end position="34"/>
    </location>
</feature>
<sequence length="346" mass="38943">MPPPWPPPLPPRPAGPPLALLLPALLGLAGPAQSFEPISLGIAIGAASALTGYLSYPDFYCRFVECCRDERPLNATALKSDLEDKLFGQHLAKEVIHKALTGFRNNKNPKKPLTLSLHGWAGTGKNFVSQIVAENLHSKGLKSSFVHLFVSTLHFPHEQQTKLYQDQLRKWIRGNVSTCASSVFIFDEMDKLHPGLIDAIKPFLDYYEQIDGVSYRNAIFIFLSNAGGDLITKVALDFWKSGKKREEIQLKDLEPVLSVGVFNNKHSGLWHSGLIDRNLIDYFVPFLPLEYRHVKMCVRAEMKSRGYGVDEEIVSRVADEMTFFPKDEKIYSDKGCKTVQTRLDFH</sequence>
<dbReference type="InterPro" id="IPR017378">
    <property type="entry name" value="Torsin_1/2"/>
</dbReference>
<dbReference type="GO" id="GO:0019894">
    <property type="term" value="F:kinesin binding"/>
    <property type="evidence" value="ECO:0000318"/>
    <property type="project" value="GO_Central"/>
</dbReference>
<dbReference type="FunCoup" id="F7FLM6">
    <property type="interactions" value="2116"/>
</dbReference>
<dbReference type="CTD" id="27348"/>
<evidence type="ECO:0000256" key="7">
    <source>
        <dbReference type="ARBA" id="ARBA00022824"/>
    </source>
</evidence>
<dbReference type="GeneID" id="100076827"/>
<evidence type="ECO:0000256" key="9">
    <source>
        <dbReference type="ARBA" id="ARBA00023180"/>
    </source>
</evidence>
<dbReference type="InterPro" id="IPR049337">
    <property type="entry name" value="TOR1A_C"/>
</dbReference>
<dbReference type="KEGG" id="oaa:100076827"/>
<dbReference type="eggNOG" id="KOG2170">
    <property type="taxonomic scope" value="Eukaryota"/>
</dbReference>
<dbReference type="GO" id="GO:0071763">
    <property type="term" value="P:nuclear membrane organization"/>
    <property type="evidence" value="ECO:0000318"/>
    <property type="project" value="GO_Central"/>
</dbReference>
<dbReference type="InterPro" id="IPR027417">
    <property type="entry name" value="P-loop_NTPase"/>
</dbReference>
<dbReference type="FunFam" id="3.40.50.300:FF:000743">
    <property type="entry name" value="Torsin"/>
    <property type="match status" value="1"/>
</dbReference>
<dbReference type="InterPro" id="IPR001270">
    <property type="entry name" value="ClpA/B"/>
</dbReference>
<evidence type="ECO:0000256" key="1">
    <source>
        <dbReference type="ARBA" id="ARBA00004123"/>
    </source>
</evidence>
<dbReference type="GO" id="GO:0005788">
    <property type="term" value="C:endoplasmic reticulum lumen"/>
    <property type="evidence" value="ECO:0000318"/>
    <property type="project" value="GO_Central"/>
</dbReference>
<evidence type="ECO:0000256" key="10">
    <source>
        <dbReference type="ARBA" id="ARBA00023242"/>
    </source>
</evidence>
<accession>F7FLM6</accession>
<evidence type="ECO:0000256" key="8">
    <source>
        <dbReference type="ARBA" id="ARBA00023136"/>
    </source>
</evidence>
<evidence type="ECO:0000256" key="13">
    <source>
        <dbReference type="PIRSR" id="PIRSR038079-1"/>
    </source>
</evidence>
<dbReference type="SUPFAM" id="SSF52540">
    <property type="entry name" value="P-loop containing nucleoside triphosphate hydrolases"/>
    <property type="match status" value="1"/>
</dbReference>
<evidence type="ECO:0000256" key="14">
    <source>
        <dbReference type="SAM" id="SignalP"/>
    </source>
</evidence>
<keyword evidence="7 12" id="KW-0256">Endoplasmic reticulum</keyword>
<name>F7FLM6_ORNAN</name>
<gene>
    <name evidence="16" type="primary">TOR1B</name>
</gene>
<feature type="binding site" evidence="13">
    <location>
        <begin position="119"/>
        <end position="126"/>
    </location>
    <ligand>
        <name>ATP</name>
        <dbReference type="ChEBI" id="CHEBI:30616"/>
    </ligand>
</feature>
<dbReference type="AlphaFoldDB" id="F7FLM6"/>
<reference evidence="16" key="2">
    <citation type="submission" date="2025-08" db="UniProtKB">
        <authorList>
            <consortium name="Ensembl"/>
        </authorList>
    </citation>
    <scope>IDENTIFICATION</scope>
    <source>
        <strain evidence="16">Glennie</strain>
    </source>
</reference>
<organism evidence="16 17">
    <name type="scientific">Ornithorhynchus anatinus</name>
    <name type="common">Duckbill platypus</name>
    <dbReference type="NCBI Taxonomy" id="9258"/>
    <lineage>
        <taxon>Eukaryota</taxon>
        <taxon>Metazoa</taxon>
        <taxon>Chordata</taxon>
        <taxon>Craniata</taxon>
        <taxon>Vertebrata</taxon>
        <taxon>Euteleostomi</taxon>
        <taxon>Mammalia</taxon>
        <taxon>Monotremata</taxon>
        <taxon>Ornithorhynchidae</taxon>
        <taxon>Ornithorhynchus</taxon>
    </lineage>
</organism>
<dbReference type="Bgee" id="ENSOANG00000002550">
    <property type="expression patterns" value="Expressed in cerebellum and 7 other cell types or tissues"/>
</dbReference>
<keyword evidence="10" id="KW-0539">Nucleus</keyword>
<dbReference type="Proteomes" id="UP000002279">
    <property type="component" value="Chromosome 4"/>
</dbReference>
<comment type="similarity">
    <text evidence="4 12">Belongs to the ClpA/ClpB family. Torsin subfamily.</text>
</comment>